<dbReference type="EMBL" id="CACVAQ010000072">
    <property type="protein sequence ID" value="CAA6802067.1"/>
    <property type="molecule type" value="Genomic_DNA"/>
</dbReference>
<reference evidence="1" key="1">
    <citation type="submission" date="2020-01" db="EMBL/GenBank/DDBJ databases">
        <authorList>
            <person name="Meier V. D."/>
            <person name="Meier V D."/>
        </authorList>
    </citation>
    <scope>NUCLEOTIDE SEQUENCE</scope>
    <source>
        <strain evidence="1">HLG_WM_MAG_10</strain>
    </source>
</reference>
<evidence type="ECO:0000313" key="1">
    <source>
        <dbReference type="EMBL" id="CAA6802067.1"/>
    </source>
</evidence>
<accession>A0A6S6S9K5</accession>
<sequence>MTKKEIQSKIQSLVDSGQGENTYIAVYMMVNHLDMTLEEAIGSLKPIDSERTFASPNDFYSSIRIANIWVEYEFIEGYVPYMGTAATASRMVSYHDAKTDRTEIIDRLAEFLPIQDEDTPERVRAIVLKDYQDLVPVLIRLLEGELI</sequence>
<name>A0A6S6S9K5_9BACT</name>
<protein>
    <submittedName>
        <fullName evidence="1">Uncharacterized protein</fullName>
    </submittedName>
</protein>
<gene>
    <name evidence="1" type="ORF">HELGO_WM31460</name>
</gene>
<dbReference type="AlphaFoldDB" id="A0A6S6S9K5"/>
<organism evidence="1">
    <name type="scientific">uncultured Aureispira sp</name>
    <dbReference type="NCBI Taxonomy" id="1331704"/>
    <lineage>
        <taxon>Bacteria</taxon>
        <taxon>Pseudomonadati</taxon>
        <taxon>Bacteroidota</taxon>
        <taxon>Saprospiria</taxon>
        <taxon>Saprospirales</taxon>
        <taxon>Saprospiraceae</taxon>
        <taxon>Aureispira</taxon>
        <taxon>environmental samples</taxon>
    </lineage>
</organism>
<proteinExistence type="predicted"/>